<protein>
    <recommendedName>
        <fullName evidence="3">DUF4034 domain-containing protein</fullName>
    </recommendedName>
</protein>
<gene>
    <name evidence="1" type="ORF">J2Z69_000943</name>
</gene>
<evidence type="ECO:0000313" key="2">
    <source>
        <dbReference type="Proteomes" id="UP001519288"/>
    </source>
</evidence>
<dbReference type="Proteomes" id="UP001519288">
    <property type="component" value="Unassembled WGS sequence"/>
</dbReference>
<evidence type="ECO:0008006" key="3">
    <source>
        <dbReference type="Google" id="ProtNLM"/>
    </source>
</evidence>
<dbReference type="RefSeq" id="WP_209859574.1">
    <property type="nucleotide sequence ID" value="NZ_JAGGLD010000001.1"/>
</dbReference>
<reference evidence="1 2" key="1">
    <citation type="submission" date="2021-03" db="EMBL/GenBank/DDBJ databases">
        <title>Genomic Encyclopedia of Type Strains, Phase IV (KMG-IV): sequencing the most valuable type-strain genomes for metagenomic binning, comparative biology and taxonomic classification.</title>
        <authorList>
            <person name="Goeker M."/>
        </authorList>
    </citation>
    <scope>NUCLEOTIDE SEQUENCE [LARGE SCALE GENOMIC DNA]</scope>
    <source>
        <strain evidence="1 2">DSM 26806</strain>
    </source>
</reference>
<name>A0ABS4JDY8_9BACL</name>
<keyword evidence="2" id="KW-1185">Reference proteome</keyword>
<accession>A0ABS4JDY8</accession>
<evidence type="ECO:0000313" key="1">
    <source>
        <dbReference type="EMBL" id="MBP1999924.1"/>
    </source>
</evidence>
<proteinExistence type="predicted"/>
<comment type="caution">
    <text evidence="1">The sequence shown here is derived from an EMBL/GenBank/DDBJ whole genome shotgun (WGS) entry which is preliminary data.</text>
</comment>
<dbReference type="EMBL" id="JAGGLD010000001">
    <property type="protein sequence ID" value="MBP1999924.1"/>
    <property type="molecule type" value="Genomic_DNA"/>
</dbReference>
<organism evidence="1 2">
    <name type="scientific">Paenibacillus shirakamiensis</name>
    <dbReference type="NCBI Taxonomy" id="1265935"/>
    <lineage>
        <taxon>Bacteria</taxon>
        <taxon>Bacillati</taxon>
        <taxon>Bacillota</taxon>
        <taxon>Bacilli</taxon>
        <taxon>Bacillales</taxon>
        <taxon>Paenibacillaceae</taxon>
        <taxon>Paenibacillus</taxon>
    </lineage>
</organism>
<sequence>MRERYNELRRMSWELPQGKQKIMVMEKMIRIADLYMTEEDAYQTRISYLTAASEAGASEKMIIAFAWCLAKFEGNPGKYSYHELLWYYKWILGAIWKIPEIRLEQIESLFEHFKVMSEQYGYNLRAYYHKQVNYTLSIGNFDAAAKAYKLWRTIPRDGLADCKACEQNLFGIYMFRIDYIKRGMQAMKPILEGKLRCGSIPENTYSQVLLPLLKLGKYEQASKIANKAYHMIKGPEYLSEHGKFLLFFTVTSPTKAKKVYNETIEFALDSKVGWDRLEYFLCARFFLTEWHKKKRKIQLVAGDQVTLAWLDQEIQRISQAFNYRNGNDYIHLFIAQHYKNIQEIKDAYPE</sequence>